<evidence type="ECO:0000313" key="5">
    <source>
        <dbReference type="EMBL" id="QJD85543.1"/>
    </source>
</evidence>
<keyword evidence="2" id="KW-0238">DNA-binding</keyword>
<dbReference type="EMBL" id="CP051680">
    <property type="protein sequence ID" value="QJD85543.1"/>
    <property type="molecule type" value="Genomic_DNA"/>
</dbReference>
<dbReference type="GO" id="GO:0043565">
    <property type="term" value="F:sequence-specific DNA binding"/>
    <property type="evidence" value="ECO:0007669"/>
    <property type="project" value="InterPro"/>
</dbReference>
<name>A0A7Z2VM03_9BACL</name>
<evidence type="ECO:0000256" key="1">
    <source>
        <dbReference type="ARBA" id="ARBA00023015"/>
    </source>
</evidence>
<dbReference type="GO" id="GO:0003700">
    <property type="term" value="F:DNA-binding transcription factor activity"/>
    <property type="evidence" value="ECO:0007669"/>
    <property type="project" value="InterPro"/>
</dbReference>
<dbReference type="Pfam" id="PF02311">
    <property type="entry name" value="AraC_binding"/>
    <property type="match status" value="1"/>
</dbReference>
<dbReference type="SUPFAM" id="SSF46689">
    <property type="entry name" value="Homeodomain-like"/>
    <property type="match status" value="2"/>
</dbReference>
<dbReference type="PANTHER" id="PTHR43280">
    <property type="entry name" value="ARAC-FAMILY TRANSCRIPTIONAL REGULATOR"/>
    <property type="match status" value="1"/>
</dbReference>
<dbReference type="Gene3D" id="1.10.10.60">
    <property type="entry name" value="Homeodomain-like"/>
    <property type="match status" value="1"/>
</dbReference>
<sequence>MKKASPMIEKGEQFFSNGLSLFVNRVSEEFILPEHEHDFIEICYVWEGSGFHYIEDRTIRVSKGDLFFLPIGISHIFRPSTRNPKDPLIIGNCIFDEKIFRFLTSVLPVEYGLYLFRQINAKTDRWIQMRESSGEFGQLFESLHMEFQQKRMGYETMLCGLLLQLLIRMERALNVEMRAADPAAEKVELVYGYIRDHLHEKLTIADIAGHVGLGERQLQRIVSSYTGLSISSLLSKERIERSRKLLSEPSCAGLTVAEIASRVGIHDLKRFHRLFKQTTNVTPGRYRQEQGASR</sequence>
<dbReference type="InterPro" id="IPR003313">
    <property type="entry name" value="AraC-bd"/>
</dbReference>
<dbReference type="InterPro" id="IPR018062">
    <property type="entry name" value="HTH_AraC-typ_CS"/>
</dbReference>
<dbReference type="KEGG" id="cheb:HH215_21730"/>
<dbReference type="SUPFAM" id="SSF51182">
    <property type="entry name" value="RmlC-like cupins"/>
    <property type="match status" value="1"/>
</dbReference>
<keyword evidence="3" id="KW-0804">Transcription</keyword>
<accession>A0A7Z2VM03</accession>
<dbReference type="Pfam" id="PF12833">
    <property type="entry name" value="HTH_18"/>
    <property type="match status" value="1"/>
</dbReference>
<evidence type="ECO:0000313" key="6">
    <source>
        <dbReference type="Proteomes" id="UP000502248"/>
    </source>
</evidence>
<dbReference type="Gene3D" id="2.60.120.10">
    <property type="entry name" value="Jelly Rolls"/>
    <property type="match status" value="1"/>
</dbReference>
<dbReference type="PROSITE" id="PS00041">
    <property type="entry name" value="HTH_ARAC_FAMILY_1"/>
    <property type="match status" value="1"/>
</dbReference>
<dbReference type="AlphaFoldDB" id="A0A7Z2VM03"/>
<dbReference type="InterPro" id="IPR011051">
    <property type="entry name" value="RmlC_Cupin_sf"/>
</dbReference>
<dbReference type="InterPro" id="IPR014710">
    <property type="entry name" value="RmlC-like_jellyroll"/>
</dbReference>
<protein>
    <submittedName>
        <fullName evidence="5">AraC family transcriptional regulator</fullName>
    </submittedName>
</protein>
<dbReference type="SMART" id="SM00342">
    <property type="entry name" value="HTH_ARAC"/>
    <property type="match status" value="1"/>
</dbReference>
<feature type="domain" description="HTH araC/xylS-type" evidence="4">
    <location>
        <begin position="188"/>
        <end position="289"/>
    </location>
</feature>
<keyword evidence="1" id="KW-0805">Transcription regulation</keyword>
<dbReference type="PANTHER" id="PTHR43280:SF2">
    <property type="entry name" value="HTH-TYPE TRANSCRIPTIONAL REGULATOR EXSA"/>
    <property type="match status" value="1"/>
</dbReference>
<evidence type="ECO:0000256" key="2">
    <source>
        <dbReference type="ARBA" id="ARBA00023125"/>
    </source>
</evidence>
<dbReference type="PROSITE" id="PS01124">
    <property type="entry name" value="HTH_ARAC_FAMILY_2"/>
    <property type="match status" value="1"/>
</dbReference>
<gene>
    <name evidence="5" type="ORF">HH215_21730</name>
</gene>
<evidence type="ECO:0000256" key="3">
    <source>
        <dbReference type="ARBA" id="ARBA00023163"/>
    </source>
</evidence>
<evidence type="ECO:0000259" key="4">
    <source>
        <dbReference type="PROSITE" id="PS01124"/>
    </source>
</evidence>
<keyword evidence="6" id="KW-1185">Reference proteome</keyword>
<proteinExistence type="predicted"/>
<dbReference type="InterPro" id="IPR009057">
    <property type="entry name" value="Homeodomain-like_sf"/>
</dbReference>
<dbReference type="RefSeq" id="WP_169281804.1">
    <property type="nucleotide sequence ID" value="NZ_CP051680.1"/>
</dbReference>
<dbReference type="Proteomes" id="UP000502248">
    <property type="component" value="Chromosome"/>
</dbReference>
<reference evidence="5 6" key="1">
    <citation type="submission" date="2020-04" db="EMBL/GenBank/DDBJ databases">
        <title>Genome sequencing of novel species.</title>
        <authorList>
            <person name="Heo J."/>
            <person name="Kim S.-J."/>
            <person name="Kim J.-S."/>
            <person name="Hong S.-B."/>
            <person name="Kwon S.-W."/>
        </authorList>
    </citation>
    <scope>NUCLEOTIDE SEQUENCE [LARGE SCALE GENOMIC DNA]</scope>
    <source>
        <strain evidence="5 6">MFER-1</strain>
    </source>
</reference>
<dbReference type="InterPro" id="IPR018060">
    <property type="entry name" value="HTH_AraC"/>
</dbReference>
<organism evidence="5 6">
    <name type="scientific">Cohnella herbarum</name>
    <dbReference type="NCBI Taxonomy" id="2728023"/>
    <lineage>
        <taxon>Bacteria</taxon>
        <taxon>Bacillati</taxon>
        <taxon>Bacillota</taxon>
        <taxon>Bacilli</taxon>
        <taxon>Bacillales</taxon>
        <taxon>Paenibacillaceae</taxon>
        <taxon>Cohnella</taxon>
    </lineage>
</organism>